<proteinExistence type="predicted"/>
<sequence>MISGDAIDVYVVCFHYGRLLLVREIGRCHEGRKLIHELWGTIGGGARW</sequence>
<accession>A0A3G5AC75</accession>
<name>A0A3G5AC75_9VIRU</name>
<dbReference type="EMBL" id="MK072419">
    <property type="protein sequence ID" value="AYV84757.1"/>
    <property type="molecule type" value="Genomic_DNA"/>
</dbReference>
<reference evidence="1" key="1">
    <citation type="submission" date="2018-10" db="EMBL/GenBank/DDBJ databases">
        <title>Hidden diversity of soil giant viruses.</title>
        <authorList>
            <person name="Schulz F."/>
            <person name="Alteio L."/>
            <person name="Goudeau D."/>
            <person name="Ryan E.M."/>
            <person name="Malmstrom R.R."/>
            <person name="Blanchard J."/>
            <person name="Woyke T."/>
        </authorList>
    </citation>
    <scope>NUCLEOTIDE SEQUENCE</scope>
    <source>
        <strain evidence="1">HYV1</strain>
    </source>
</reference>
<evidence type="ECO:0000313" key="1">
    <source>
        <dbReference type="EMBL" id="AYV84757.1"/>
    </source>
</evidence>
<protein>
    <submittedName>
        <fullName evidence="1">Uncharacterized protein</fullName>
    </submittedName>
</protein>
<organism evidence="1">
    <name type="scientific">Hyperionvirus sp</name>
    <dbReference type="NCBI Taxonomy" id="2487770"/>
    <lineage>
        <taxon>Viruses</taxon>
        <taxon>Varidnaviria</taxon>
        <taxon>Bamfordvirae</taxon>
        <taxon>Nucleocytoviricota</taxon>
        <taxon>Megaviricetes</taxon>
        <taxon>Imitervirales</taxon>
        <taxon>Mimiviridae</taxon>
        <taxon>Klosneuvirinae</taxon>
    </lineage>
</organism>
<gene>
    <name evidence="1" type="ORF">Hyperionvirus37_10</name>
</gene>